<evidence type="ECO:0000256" key="12">
    <source>
        <dbReference type="PIRNR" id="PIRNR015601"/>
    </source>
</evidence>
<keyword evidence="5 12" id="KW-0963">Cytoplasm</keyword>
<dbReference type="Proteomes" id="UP000026922">
    <property type="component" value="Unassembled WGS sequence"/>
</dbReference>
<dbReference type="PIRSF" id="PIRSF015601">
    <property type="entry name" value="MTase_slr0722"/>
    <property type="match status" value="1"/>
</dbReference>
<evidence type="ECO:0000256" key="1">
    <source>
        <dbReference type="ARBA" id="ARBA00004496"/>
    </source>
</evidence>
<comment type="similarity">
    <text evidence="2 12">Belongs to the RNA methyltransferase RsmE family.</text>
</comment>
<organism evidence="15 16">
    <name type="scientific">Holospora undulata HU1</name>
    <dbReference type="NCBI Taxonomy" id="1321371"/>
    <lineage>
        <taxon>Bacteria</taxon>
        <taxon>Pseudomonadati</taxon>
        <taxon>Pseudomonadota</taxon>
        <taxon>Alphaproteobacteria</taxon>
        <taxon>Holosporales</taxon>
        <taxon>Holosporaceae</taxon>
        <taxon>Holospora</taxon>
    </lineage>
</organism>
<evidence type="ECO:0000256" key="3">
    <source>
        <dbReference type="ARBA" id="ARBA00012328"/>
    </source>
</evidence>
<keyword evidence="16" id="KW-1185">Reference proteome</keyword>
<dbReference type="GO" id="GO:0070475">
    <property type="term" value="P:rRNA base methylation"/>
    <property type="evidence" value="ECO:0007669"/>
    <property type="project" value="TreeGrafter"/>
</dbReference>
<dbReference type="InterPro" id="IPR029026">
    <property type="entry name" value="tRNA_m1G_MTases_N"/>
</dbReference>
<evidence type="ECO:0000256" key="2">
    <source>
        <dbReference type="ARBA" id="ARBA00005528"/>
    </source>
</evidence>
<dbReference type="Pfam" id="PF20260">
    <property type="entry name" value="PUA_4"/>
    <property type="match status" value="1"/>
</dbReference>
<keyword evidence="6 12" id="KW-0698">rRNA processing</keyword>
<accession>A0A061JH34</accession>
<dbReference type="InterPro" id="IPR006700">
    <property type="entry name" value="RsmE"/>
</dbReference>
<dbReference type="Gene3D" id="3.40.1280.10">
    <property type="match status" value="1"/>
</dbReference>
<evidence type="ECO:0000256" key="7">
    <source>
        <dbReference type="ARBA" id="ARBA00022603"/>
    </source>
</evidence>
<dbReference type="Pfam" id="PF04452">
    <property type="entry name" value="Methyltrans_RNA"/>
    <property type="match status" value="1"/>
</dbReference>
<keyword evidence="7 12" id="KW-0489">Methyltransferase</keyword>
<evidence type="ECO:0000259" key="13">
    <source>
        <dbReference type="Pfam" id="PF04452"/>
    </source>
</evidence>
<comment type="caution">
    <text evidence="15">The sequence shown here is derived from an EMBL/GenBank/DDBJ whole genome shotgun (WGS) entry which is preliminary data.</text>
</comment>
<evidence type="ECO:0000256" key="10">
    <source>
        <dbReference type="ARBA" id="ARBA00025699"/>
    </source>
</evidence>
<dbReference type="PANTHER" id="PTHR30027">
    <property type="entry name" value="RIBOSOMAL RNA SMALL SUBUNIT METHYLTRANSFERASE E"/>
    <property type="match status" value="1"/>
</dbReference>
<evidence type="ECO:0000256" key="4">
    <source>
        <dbReference type="ARBA" id="ARBA00013673"/>
    </source>
</evidence>
<dbReference type="NCBIfam" id="TIGR00046">
    <property type="entry name" value="RsmE family RNA methyltransferase"/>
    <property type="match status" value="1"/>
</dbReference>
<dbReference type="RefSeq" id="WP_006294681.1">
    <property type="nucleotide sequence ID" value="NZ_ARPM03000188.1"/>
</dbReference>
<protein>
    <recommendedName>
        <fullName evidence="4 12">Ribosomal RNA small subunit methyltransferase E</fullName>
        <ecNumber evidence="3 12">2.1.1.193</ecNumber>
    </recommendedName>
</protein>
<dbReference type="InterPro" id="IPR046887">
    <property type="entry name" value="RsmE_PUA-like"/>
</dbReference>
<feature type="domain" description="Ribosomal RNA small subunit methyltransferase E PUA-like" evidence="14">
    <location>
        <begin position="22"/>
        <end position="62"/>
    </location>
</feature>
<evidence type="ECO:0000256" key="5">
    <source>
        <dbReference type="ARBA" id="ARBA00022490"/>
    </source>
</evidence>
<dbReference type="SUPFAM" id="SSF75217">
    <property type="entry name" value="alpha/beta knot"/>
    <property type="match status" value="1"/>
</dbReference>
<dbReference type="InterPro" id="IPR046886">
    <property type="entry name" value="RsmE_MTase_dom"/>
</dbReference>
<keyword evidence="8 12" id="KW-0808">Transferase</keyword>
<reference evidence="15 16" key="1">
    <citation type="journal article" date="2013" name="Genome Announc.">
        <title>Draft Genome Sequence of Holospora undulata Strain HU1, a Micronucleus-Specific Symbiont of the Ciliate Paramecium caudatum.</title>
        <authorList>
            <person name="Dohra H."/>
            <person name="Suzuki H."/>
            <person name="Suzuki T."/>
            <person name="Tanaka K."/>
            <person name="Fujishima M."/>
        </authorList>
    </citation>
    <scope>NUCLEOTIDE SEQUENCE [LARGE SCALE GENOMIC DNA]</scope>
    <source>
        <strain evidence="15 16">HU1</strain>
    </source>
</reference>
<proteinExistence type="inferred from homology"/>
<comment type="catalytic activity">
    <reaction evidence="11 12">
        <text>uridine(1498) in 16S rRNA + S-adenosyl-L-methionine = N(3)-methyluridine(1498) in 16S rRNA + S-adenosyl-L-homocysteine + H(+)</text>
        <dbReference type="Rhea" id="RHEA:42920"/>
        <dbReference type="Rhea" id="RHEA-COMP:10283"/>
        <dbReference type="Rhea" id="RHEA-COMP:10284"/>
        <dbReference type="ChEBI" id="CHEBI:15378"/>
        <dbReference type="ChEBI" id="CHEBI:57856"/>
        <dbReference type="ChEBI" id="CHEBI:59789"/>
        <dbReference type="ChEBI" id="CHEBI:65315"/>
        <dbReference type="ChEBI" id="CHEBI:74502"/>
        <dbReference type="EC" id="2.1.1.193"/>
    </reaction>
</comment>
<dbReference type="Gene3D" id="2.40.240.20">
    <property type="entry name" value="Hypothetical PUA domain-like, domain 1"/>
    <property type="match status" value="1"/>
</dbReference>
<evidence type="ECO:0000313" key="15">
    <source>
        <dbReference type="EMBL" id="ETZ04513.1"/>
    </source>
</evidence>
<dbReference type="AlphaFoldDB" id="A0A061JH34"/>
<evidence type="ECO:0000256" key="6">
    <source>
        <dbReference type="ARBA" id="ARBA00022552"/>
    </source>
</evidence>
<keyword evidence="9 12" id="KW-0949">S-adenosyl-L-methionine</keyword>
<dbReference type="PANTHER" id="PTHR30027:SF3">
    <property type="entry name" value="16S RRNA (URACIL(1498)-N(3))-METHYLTRANSFERASE"/>
    <property type="match status" value="1"/>
</dbReference>
<dbReference type="InterPro" id="IPR029028">
    <property type="entry name" value="Alpha/beta_knot_MTases"/>
</dbReference>
<dbReference type="EMBL" id="ARPM03000188">
    <property type="protein sequence ID" value="ETZ04513.1"/>
    <property type="molecule type" value="Genomic_DNA"/>
</dbReference>
<dbReference type="InterPro" id="IPR015947">
    <property type="entry name" value="PUA-like_sf"/>
</dbReference>
<evidence type="ECO:0000313" key="16">
    <source>
        <dbReference type="Proteomes" id="UP000026922"/>
    </source>
</evidence>
<dbReference type="CDD" id="cd18084">
    <property type="entry name" value="RsmE-like"/>
    <property type="match status" value="1"/>
</dbReference>
<dbReference type="GO" id="GO:0070042">
    <property type="term" value="F:rRNA (uridine-N3-)-methyltransferase activity"/>
    <property type="evidence" value="ECO:0007669"/>
    <property type="project" value="TreeGrafter"/>
</dbReference>
<evidence type="ECO:0000256" key="9">
    <source>
        <dbReference type="ARBA" id="ARBA00022691"/>
    </source>
</evidence>
<evidence type="ECO:0000256" key="8">
    <source>
        <dbReference type="ARBA" id="ARBA00022679"/>
    </source>
</evidence>
<comment type="subcellular location">
    <subcellularLocation>
        <location evidence="1 12">Cytoplasm</location>
    </subcellularLocation>
</comment>
<sequence length="228" mass="25984">MIRLFVKEDLGKGIIFLSPQHVHYLHNVMRLKAGSWIEVFNGRDGGWKAICLEKTNKQLDVVESFADQPVALPALHLYISLFKRLDWALEKSTELGITHIHPIITQYSSVHRFNKDRSERIVQEAAEQSGRYTVPDILPVVLFEKALSSVSGGWVAHKDLFERKHDTKQSSDFFHNNLWIGPEGGWSPHEIKMFQNHSEIRPVCLNSLCLRSETAVVVGLTALKYISV</sequence>
<dbReference type="EC" id="2.1.1.193" evidence="3 12"/>
<gene>
    <name evidence="15" type="ORF">K737_301083</name>
</gene>
<comment type="function">
    <text evidence="10 12">Specifically methylates the N3 position of the uracil ring of uridine 1498 (m3U1498) in 16S rRNA. Acts on the fully assembled 30S ribosomal subunit.</text>
</comment>
<feature type="domain" description="Ribosomal RNA small subunit methyltransferase E methyltransferase" evidence="13">
    <location>
        <begin position="74"/>
        <end position="223"/>
    </location>
</feature>
<name>A0A061JH34_9PROT</name>
<evidence type="ECO:0000259" key="14">
    <source>
        <dbReference type="Pfam" id="PF20260"/>
    </source>
</evidence>
<dbReference type="SUPFAM" id="SSF88697">
    <property type="entry name" value="PUA domain-like"/>
    <property type="match status" value="1"/>
</dbReference>
<evidence type="ECO:0000256" key="11">
    <source>
        <dbReference type="ARBA" id="ARBA00047944"/>
    </source>
</evidence>
<dbReference type="GO" id="GO:0005737">
    <property type="term" value="C:cytoplasm"/>
    <property type="evidence" value="ECO:0007669"/>
    <property type="project" value="UniProtKB-SubCell"/>
</dbReference>